<organism evidence="1 2">
    <name type="scientific">Heterobasidion irregulare (strain TC 32-1)</name>
    <dbReference type="NCBI Taxonomy" id="747525"/>
    <lineage>
        <taxon>Eukaryota</taxon>
        <taxon>Fungi</taxon>
        <taxon>Dikarya</taxon>
        <taxon>Basidiomycota</taxon>
        <taxon>Agaricomycotina</taxon>
        <taxon>Agaricomycetes</taxon>
        <taxon>Russulales</taxon>
        <taxon>Bondarzewiaceae</taxon>
        <taxon>Heterobasidion</taxon>
        <taxon>Heterobasidion annosum species complex</taxon>
    </lineage>
</organism>
<feature type="non-terminal residue" evidence="1">
    <location>
        <position position="1"/>
    </location>
</feature>
<dbReference type="Proteomes" id="UP000030671">
    <property type="component" value="Unassembled WGS sequence"/>
</dbReference>
<name>W4KCI8_HETIT</name>
<dbReference type="KEGG" id="hir:HETIRDRAFT_313928"/>
<reference evidence="1 2" key="1">
    <citation type="journal article" date="2012" name="New Phytol.">
        <title>Insight into trade-off between wood decay and parasitism from the genome of a fungal forest pathogen.</title>
        <authorList>
            <person name="Olson A."/>
            <person name="Aerts A."/>
            <person name="Asiegbu F."/>
            <person name="Belbahri L."/>
            <person name="Bouzid O."/>
            <person name="Broberg A."/>
            <person name="Canback B."/>
            <person name="Coutinho P.M."/>
            <person name="Cullen D."/>
            <person name="Dalman K."/>
            <person name="Deflorio G."/>
            <person name="van Diepen L.T."/>
            <person name="Dunand C."/>
            <person name="Duplessis S."/>
            <person name="Durling M."/>
            <person name="Gonthier P."/>
            <person name="Grimwood J."/>
            <person name="Fossdal C.G."/>
            <person name="Hansson D."/>
            <person name="Henrissat B."/>
            <person name="Hietala A."/>
            <person name="Himmelstrand K."/>
            <person name="Hoffmeister D."/>
            <person name="Hogberg N."/>
            <person name="James T.Y."/>
            <person name="Karlsson M."/>
            <person name="Kohler A."/>
            <person name="Kues U."/>
            <person name="Lee Y.H."/>
            <person name="Lin Y.C."/>
            <person name="Lind M."/>
            <person name="Lindquist E."/>
            <person name="Lombard V."/>
            <person name="Lucas S."/>
            <person name="Lunden K."/>
            <person name="Morin E."/>
            <person name="Murat C."/>
            <person name="Park J."/>
            <person name="Raffaello T."/>
            <person name="Rouze P."/>
            <person name="Salamov A."/>
            <person name="Schmutz J."/>
            <person name="Solheim H."/>
            <person name="Stahlberg J."/>
            <person name="Velez H."/>
            <person name="de Vries R.P."/>
            <person name="Wiebenga A."/>
            <person name="Woodward S."/>
            <person name="Yakovlev I."/>
            <person name="Garbelotto M."/>
            <person name="Martin F."/>
            <person name="Grigoriev I.V."/>
            <person name="Stenlid J."/>
        </authorList>
    </citation>
    <scope>NUCLEOTIDE SEQUENCE [LARGE SCALE GENOMIC DNA]</scope>
    <source>
        <strain evidence="1 2">TC 32-1</strain>
    </source>
</reference>
<dbReference type="HOGENOM" id="CLU_1212285_0_0_1"/>
<sequence>SQDRARVAQYTPFIKIPPILYPKLSNPYKAPVMHCGWVMDRLRKYTEDNDFVVTLTYDYREKFTEDEIGDEDPIVVACVNPLESMNNALADLMGKLGITEILKTVDIEIVVTENKALFVSLYTNYSVRCTPAAEAIEKLRVALGEEEGPKWYLDYFDLHWTPKLPSAIRAKPYVDLAVLLVLLLIESPPENVRLAHRRRSLFRNDHGRFLVRLVLLSMISDDQLHQYSL</sequence>
<dbReference type="EMBL" id="KI925456">
    <property type="protein sequence ID" value="ETW83582.1"/>
    <property type="molecule type" value="Genomic_DNA"/>
</dbReference>
<accession>W4KCI8</accession>
<keyword evidence="2" id="KW-1185">Reference proteome</keyword>
<evidence type="ECO:0000313" key="1">
    <source>
        <dbReference type="EMBL" id="ETW83582.1"/>
    </source>
</evidence>
<proteinExistence type="predicted"/>
<dbReference type="OrthoDB" id="2799288at2759"/>
<gene>
    <name evidence="1" type="ORF">HETIRDRAFT_313928</name>
</gene>
<dbReference type="eggNOG" id="ENOG502R1MW">
    <property type="taxonomic scope" value="Eukaryota"/>
</dbReference>
<dbReference type="InParanoid" id="W4KCI8"/>
<dbReference type="GeneID" id="20670073"/>
<dbReference type="RefSeq" id="XP_009543360.1">
    <property type="nucleotide sequence ID" value="XM_009545065.1"/>
</dbReference>
<dbReference type="AlphaFoldDB" id="W4KCI8"/>
<evidence type="ECO:0000313" key="2">
    <source>
        <dbReference type="Proteomes" id="UP000030671"/>
    </source>
</evidence>
<protein>
    <submittedName>
        <fullName evidence="1">Uncharacterized protein</fullName>
    </submittedName>
</protein>